<feature type="signal peptide" evidence="5">
    <location>
        <begin position="1"/>
        <end position="21"/>
    </location>
</feature>
<dbReference type="GO" id="GO:0030975">
    <property type="term" value="F:thiamine binding"/>
    <property type="evidence" value="ECO:0007669"/>
    <property type="project" value="InterPro"/>
</dbReference>
<dbReference type="PANTHER" id="PTHR30006:SF3">
    <property type="entry name" value="THIAMINE-BINDING PERIPLASMIC PROTEIN"/>
    <property type="match status" value="1"/>
</dbReference>
<dbReference type="EMBL" id="JQ844205">
    <property type="protein sequence ID" value="AGS52685.1"/>
    <property type="molecule type" value="Genomic_DNA"/>
</dbReference>
<evidence type="ECO:0000256" key="5">
    <source>
        <dbReference type="SAM" id="SignalP"/>
    </source>
</evidence>
<name>A0A806KDL2_9BACT</name>
<sequence>MKITKTKLILLFILAALSVFVSCKKGSGNEVVIWTYDSFNSEWGPGPDVSRVFEEKTGIKIVWVSQNDAGSLASRLLLEGENAGADIVLGLDQNLAGRVLDSGLLEEYRPLGSQKIFPELVLDPSFRLIPMDYSYFAIVYDSEKISAPPGRLEDLANPRFSGNLILIDPRTSSPGLGFFAWVKEVYGAAWPDYWQRLSPSILTIAEGWSSAYGLFTREEAPMVLSYTTSPGYHLEYEDTERYKAAIFSDGHPLQIEAAGLLRAAPNKENAKIFLDFMLSPDFQSIIPLTNWMYPVIDIPLPASFRVNPKSGKPLMPGTVTEAELNEWASLMIRIR</sequence>
<keyword evidence="4" id="KW-0574">Periplasm</keyword>
<dbReference type="PANTHER" id="PTHR30006">
    <property type="entry name" value="THIAMINE-BINDING PERIPLASMIC PROTEIN-RELATED"/>
    <property type="match status" value="1"/>
</dbReference>
<dbReference type="SUPFAM" id="SSF53850">
    <property type="entry name" value="Periplasmic binding protein-like II"/>
    <property type="match status" value="1"/>
</dbReference>
<dbReference type="InterPro" id="IPR005948">
    <property type="entry name" value="ThiB-like"/>
</dbReference>
<keyword evidence="2" id="KW-0813">Transport</keyword>
<protein>
    <submittedName>
        <fullName evidence="6">Thiamin ABC transporter, substrate-binding component</fullName>
    </submittedName>
</protein>
<proteinExistence type="predicted"/>
<accession>A0A806KDL2</accession>
<evidence type="ECO:0000313" key="6">
    <source>
        <dbReference type="EMBL" id="AGS52685.1"/>
    </source>
</evidence>
<dbReference type="GO" id="GO:0030976">
    <property type="term" value="F:thiamine pyrophosphate binding"/>
    <property type="evidence" value="ECO:0007669"/>
    <property type="project" value="TreeGrafter"/>
</dbReference>
<dbReference type="Gene3D" id="3.40.190.10">
    <property type="entry name" value="Periplasmic binding protein-like II"/>
    <property type="match status" value="2"/>
</dbReference>
<evidence type="ECO:0000256" key="3">
    <source>
        <dbReference type="ARBA" id="ARBA00022729"/>
    </source>
</evidence>
<evidence type="ECO:0000256" key="4">
    <source>
        <dbReference type="ARBA" id="ARBA00022764"/>
    </source>
</evidence>
<organism evidence="6">
    <name type="scientific">uncultured bacterium contig00064</name>
    <dbReference type="NCBI Taxonomy" id="1181547"/>
    <lineage>
        <taxon>Bacteria</taxon>
        <taxon>environmental samples</taxon>
    </lineage>
</organism>
<dbReference type="GO" id="GO:0015888">
    <property type="term" value="P:thiamine transport"/>
    <property type="evidence" value="ECO:0007669"/>
    <property type="project" value="InterPro"/>
</dbReference>
<keyword evidence="3 5" id="KW-0732">Signal</keyword>
<comment type="subcellular location">
    <subcellularLocation>
        <location evidence="1">Periplasm</location>
    </subcellularLocation>
</comment>
<dbReference type="NCBIfam" id="TIGR01254">
    <property type="entry name" value="sfuA"/>
    <property type="match status" value="1"/>
</dbReference>
<feature type="chain" id="PRO_5032990092" evidence="5">
    <location>
        <begin position="22"/>
        <end position="335"/>
    </location>
</feature>
<dbReference type="Pfam" id="PF13343">
    <property type="entry name" value="SBP_bac_6"/>
    <property type="match status" value="1"/>
</dbReference>
<evidence type="ECO:0000256" key="2">
    <source>
        <dbReference type="ARBA" id="ARBA00022448"/>
    </source>
</evidence>
<dbReference type="CDD" id="cd13545">
    <property type="entry name" value="PBP2_TbpA"/>
    <property type="match status" value="1"/>
</dbReference>
<dbReference type="AlphaFoldDB" id="A0A806KDL2"/>
<reference evidence="6" key="1">
    <citation type="submission" date="2012-03" db="EMBL/GenBank/DDBJ databases">
        <title>Functional metagenomics reveals considerable lignocellulase gene clusters in the gut microbiome of a wood-feeding higher termite.</title>
        <authorList>
            <person name="Liu N."/>
        </authorList>
    </citation>
    <scope>NUCLEOTIDE SEQUENCE</scope>
</reference>
<dbReference type="GO" id="GO:0030288">
    <property type="term" value="C:outer membrane-bounded periplasmic space"/>
    <property type="evidence" value="ECO:0007669"/>
    <property type="project" value="TreeGrafter"/>
</dbReference>
<dbReference type="PROSITE" id="PS51257">
    <property type="entry name" value="PROKAR_LIPOPROTEIN"/>
    <property type="match status" value="1"/>
</dbReference>
<evidence type="ECO:0000256" key="1">
    <source>
        <dbReference type="ARBA" id="ARBA00004418"/>
    </source>
</evidence>